<feature type="domain" description="Glycoside hydrolase family 3 N-terminal" evidence="5">
    <location>
        <begin position="40"/>
        <end position="334"/>
    </location>
</feature>
<keyword evidence="3" id="KW-0326">Glycosidase</keyword>
<dbReference type="PANTHER" id="PTHR30480:SF16">
    <property type="entry name" value="GLYCOSIDE HYDROLASE FAMILY 3 DOMAIN PROTEIN"/>
    <property type="match status" value="1"/>
</dbReference>
<dbReference type="InterPro" id="IPR036962">
    <property type="entry name" value="Glyco_hydro_3_N_sf"/>
</dbReference>
<gene>
    <name evidence="6" type="ORF">MMA15_19390</name>
</gene>
<comment type="caution">
    <text evidence="6">The sequence shown here is derived from an EMBL/GenBank/DDBJ whole genome shotgun (WGS) entry which is preliminary data.</text>
</comment>
<keyword evidence="2 6" id="KW-0378">Hydrolase</keyword>
<feature type="region of interest" description="Disordered" evidence="4">
    <location>
        <begin position="344"/>
        <end position="364"/>
    </location>
</feature>
<organism evidence="6 7">
    <name type="scientific">Streptomyces marispadix</name>
    <dbReference type="NCBI Taxonomy" id="2922868"/>
    <lineage>
        <taxon>Bacteria</taxon>
        <taxon>Bacillati</taxon>
        <taxon>Actinomycetota</taxon>
        <taxon>Actinomycetes</taxon>
        <taxon>Kitasatosporales</taxon>
        <taxon>Streptomycetaceae</taxon>
        <taxon>Streptomyces</taxon>
    </lineage>
</organism>
<feature type="compositionally biased region" description="Low complexity" evidence="4">
    <location>
        <begin position="344"/>
        <end position="363"/>
    </location>
</feature>
<evidence type="ECO:0000313" key="6">
    <source>
        <dbReference type="EMBL" id="MCH6162472.1"/>
    </source>
</evidence>
<name>A0ABS9T1S3_9ACTN</name>
<feature type="compositionally biased region" description="Gly residues" evidence="4">
    <location>
        <begin position="391"/>
        <end position="402"/>
    </location>
</feature>
<dbReference type="EMBL" id="JAKWJU010000002">
    <property type="protein sequence ID" value="MCH6162472.1"/>
    <property type="molecule type" value="Genomic_DNA"/>
</dbReference>
<accession>A0ABS9T1S3</accession>
<dbReference type="Gene3D" id="3.20.20.300">
    <property type="entry name" value="Glycoside hydrolase, family 3, N-terminal domain"/>
    <property type="match status" value="1"/>
</dbReference>
<feature type="region of interest" description="Disordered" evidence="4">
    <location>
        <begin position="447"/>
        <end position="473"/>
    </location>
</feature>
<proteinExistence type="inferred from homology"/>
<evidence type="ECO:0000256" key="2">
    <source>
        <dbReference type="ARBA" id="ARBA00022801"/>
    </source>
</evidence>
<sequence>MTTLATGTESLTRDALTVLQPGFTGTSAPDWLLRQLAEGLTSVGLFGRNIESPEQLAALTAQLREVRPEVLVAIDEEGGDVTRLEARTGSSFPGNLALGHVDDTGLTRAVAGELGRRLAACGVNLNWAPSADVNSNPDNPVIGVRSFGDDPRLVARHTVAYVEGLQAAGVAACVKHFPGHGDTAVDSHHALPRIDADMDTLRERELVPFQAAIDAGTKGVMSAHILLPALDEALPGTLSPAALMGLLRASREDGGLGHTGLIVTDGMEMQAISGTYGLERGSVLAVAAGADALCVGGGLSDEETVLRLRDALVKAVRDGELTEQRLADAAARVRALARWTRNARTAAEAPAPPAAHRASGSAPDVGLEAARRALTVTVPQADPGKETSGGETPGHGSSGGGARRARQPLTEPPFVASFTPAANIAVGGETPWGVAAELARLLPGTAAGTYGPDGGEGESSTGSTGTTGGTAATGGESALVASVLADAADRRIVAVVRDVHRHPWMADALEALLAARPETVVVEMGVPQAPPSGALHIATHGAARVCGRAAAEVIAGEAAGG</sequence>
<evidence type="ECO:0000256" key="3">
    <source>
        <dbReference type="ARBA" id="ARBA00023295"/>
    </source>
</evidence>
<dbReference type="InterPro" id="IPR017853">
    <property type="entry name" value="GH"/>
</dbReference>
<evidence type="ECO:0000256" key="4">
    <source>
        <dbReference type="SAM" id="MobiDB-lite"/>
    </source>
</evidence>
<dbReference type="InterPro" id="IPR001764">
    <property type="entry name" value="Glyco_hydro_3_N"/>
</dbReference>
<feature type="region of interest" description="Disordered" evidence="4">
    <location>
        <begin position="376"/>
        <end position="407"/>
    </location>
</feature>
<comment type="similarity">
    <text evidence="1">Belongs to the glycosyl hydrolase 3 family.</text>
</comment>
<dbReference type="Pfam" id="PF00933">
    <property type="entry name" value="Glyco_hydro_3"/>
    <property type="match status" value="1"/>
</dbReference>
<protein>
    <submittedName>
        <fullName evidence="6">Glycoside hydrolase family 3 protein</fullName>
    </submittedName>
</protein>
<evidence type="ECO:0000259" key="5">
    <source>
        <dbReference type="Pfam" id="PF00933"/>
    </source>
</evidence>
<evidence type="ECO:0000256" key="1">
    <source>
        <dbReference type="ARBA" id="ARBA00005336"/>
    </source>
</evidence>
<dbReference type="Proteomes" id="UP001166784">
    <property type="component" value="Unassembled WGS sequence"/>
</dbReference>
<keyword evidence="7" id="KW-1185">Reference proteome</keyword>
<reference evidence="6" key="2">
    <citation type="journal article" date="2023" name="Int. J. Syst. Evol. Microbiol.">
        <title>Streptomyces marispadix sp. nov., isolated from marine beach sediment of the Northern Coast of Portugal.</title>
        <authorList>
            <person name="dos Santos J.D.N."/>
            <person name="Vitorino I.R."/>
            <person name="Kallscheuer N."/>
            <person name="Srivastava A."/>
            <person name="Krautwurst S."/>
            <person name="Marz M."/>
            <person name="Jogler C."/>
            <person name="Lobo Da Cunha A."/>
            <person name="Catita J."/>
            <person name="Goncalves H."/>
            <person name="Gonzalez I."/>
            <person name="Reyes F."/>
            <person name="Lage O.M."/>
        </authorList>
    </citation>
    <scope>NUCLEOTIDE SEQUENCE</scope>
    <source>
        <strain evidence="6">M600PL45_2</strain>
    </source>
</reference>
<dbReference type="RefSeq" id="WP_241061415.1">
    <property type="nucleotide sequence ID" value="NZ_JAKWJU010000002.1"/>
</dbReference>
<reference evidence="6" key="1">
    <citation type="submission" date="2022-03" db="EMBL/GenBank/DDBJ databases">
        <authorList>
            <person name="Santos J.D.N."/>
            <person name="Kallscheuer N."/>
            <person name="Jogler C."/>
            <person name="Lage O.M."/>
        </authorList>
    </citation>
    <scope>NUCLEOTIDE SEQUENCE</scope>
    <source>
        <strain evidence="6">M600PL45_2</strain>
    </source>
</reference>
<dbReference type="GO" id="GO:0016787">
    <property type="term" value="F:hydrolase activity"/>
    <property type="evidence" value="ECO:0007669"/>
    <property type="project" value="UniProtKB-KW"/>
</dbReference>
<dbReference type="SUPFAM" id="SSF51445">
    <property type="entry name" value="(Trans)glycosidases"/>
    <property type="match status" value="1"/>
</dbReference>
<dbReference type="PANTHER" id="PTHR30480">
    <property type="entry name" value="BETA-HEXOSAMINIDASE-RELATED"/>
    <property type="match status" value="1"/>
</dbReference>
<dbReference type="InterPro" id="IPR050226">
    <property type="entry name" value="NagZ_Beta-hexosaminidase"/>
</dbReference>
<evidence type="ECO:0000313" key="7">
    <source>
        <dbReference type="Proteomes" id="UP001166784"/>
    </source>
</evidence>